<name>A0A0F9R8J1_9ZZZZ</name>
<organism evidence="1">
    <name type="scientific">marine sediment metagenome</name>
    <dbReference type="NCBI Taxonomy" id="412755"/>
    <lineage>
        <taxon>unclassified sequences</taxon>
        <taxon>metagenomes</taxon>
        <taxon>ecological metagenomes</taxon>
    </lineage>
</organism>
<reference evidence="1" key="1">
    <citation type="journal article" date="2015" name="Nature">
        <title>Complex archaea that bridge the gap between prokaryotes and eukaryotes.</title>
        <authorList>
            <person name="Spang A."/>
            <person name="Saw J.H."/>
            <person name="Jorgensen S.L."/>
            <person name="Zaremba-Niedzwiedzka K."/>
            <person name="Martijn J."/>
            <person name="Lind A.E."/>
            <person name="van Eijk R."/>
            <person name="Schleper C."/>
            <person name="Guy L."/>
            <person name="Ettema T.J."/>
        </authorList>
    </citation>
    <scope>NUCLEOTIDE SEQUENCE</scope>
</reference>
<sequence>MAIPTTERLAIAIIEASGPDWMVAKARAGYYDDYKSPIATPLMELRQDALDQGLTSIAHRVIDGDFDATREESQAWFESEGRSLLDTEA</sequence>
<proteinExistence type="predicted"/>
<dbReference type="EMBL" id="LAZR01003888">
    <property type="protein sequence ID" value="KKN13758.1"/>
    <property type="molecule type" value="Genomic_DNA"/>
</dbReference>
<protein>
    <submittedName>
        <fullName evidence="1">Uncharacterized protein</fullName>
    </submittedName>
</protein>
<comment type="caution">
    <text evidence="1">The sequence shown here is derived from an EMBL/GenBank/DDBJ whole genome shotgun (WGS) entry which is preliminary data.</text>
</comment>
<gene>
    <name evidence="1" type="ORF">LCGC14_1003080</name>
</gene>
<evidence type="ECO:0000313" key="1">
    <source>
        <dbReference type="EMBL" id="KKN13758.1"/>
    </source>
</evidence>
<accession>A0A0F9R8J1</accession>
<dbReference type="AlphaFoldDB" id="A0A0F9R8J1"/>